<sequence>MPSGGAWSVVAAALLVAACSHPVPLEPVSGQPPLVRRTDARVGIVYAGGAGVVTIGRWGHYLEVGQASVAHFDQAFATMFSEVTPLPNSPAWRELGTPLDGVMEVQRTDATLENGNNFGRREGARPDVVRIGYRICLFEPSGVEVRCWSPTATETRQRESKECERLELCWAALTQAAMRSAIARFLVDAQSDPAMLAWAARLRSGGTRP</sequence>
<keyword evidence="2" id="KW-1185">Reference proteome</keyword>
<dbReference type="EMBL" id="CP010951">
    <property type="protein sequence ID" value="AMO24066.1"/>
    <property type="molecule type" value="Genomic_DNA"/>
</dbReference>
<protein>
    <submittedName>
        <fullName evidence="1">Uncharacterized protein</fullName>
    </submittedName>
</protein>
<accession>A0A127JVM3</accession>
<name>A0A127JVM3_9BURK</name>
<proteinExistence type="predicted"/>
<evidence type="ECO:0000313" key="1">
    <source>
        <dbReference type="EMBL" id="AMO24066.1"/>
    </source>
</evidence>
<gene>
    <name evidence="1" type="ORF">UC35_15940</name>
</gene>
<dbReference type="Proteomes" id="UP000070433">
    <property type="component" value="Chromosome"/>
</dbReference>
<dbReference type="AlphaFoldDB" id="A0A127JVM3"/>
<evidence type="ECO:0000313" key="2">
    <source>
        <dbReference type="Proteomes" id="UP000070433"/>
    </source>
</evidence>
<reference evidence="1 2" key="1">
    <citation type="journal article" date="2014" name="Int. J. Syst. Evol. Microbiol.">
        <title>Ramlibacter solisilvae sp. nov., isolated from forest soil, and emended description of the genus Ramlibacter.</title>
        <authorList>
            <person name="Lee H.J."/>
            <person name="Lee S.H."/>
            <person name="Lee S.S."/>
            <person name="Lee J.S."/>
            <person name="Kim Y."/>
            <person name="Kim S.C."/>
            <person name="Jeon C.O."/>
        </authorList>
    </citation>
    <scope>NUCLEOTIDE SEQUENCE [LARGE SCALE GENOMIC DNA]</scope>
    <source>
        <strain evidence="1 2">5-10</strain>
    </source>
</reference>
<organism evidence="1 2">
    <name type="scientific">Ramlibacter tataouinensis</name>
    <dbReference type="NCBI Taxonomy" id="94132"/>
    <lineage>
        <taxon>Bacteria</taxon>
        <taxon>Pseudomonadati</taxon>
        <taxon>Pseudomonadota</taxon>
        <taxon>Betaproteobacteria</taxon>
        <taxon>Burkholderiales</taxon>
        <taxon>Comamonadaceae</taxon>
        <taxon>Ramlibacter</taxon>
    </lineage>
</organism>